<dbReference type="Pfam" id="PF10458">
    <property type="entry name" value="Val_tRNA-synt_C"/>
    <property type="match status" value="1"/>
</dbReference>
<dbReference type="NCBIfam" id="NF004349">
    <property type="entry name" value="PRK05729.1"/>
    <property type="match status" value="1"/>
</dbReference>
<dbReference type="PRINTS" id="PR00986">
    <property type="entry name" value="TRNASYNTHVAL"/>
</dbReference>
<dbReference type="InterPro" id="IPR037118">
    <property type="entry name" value="Val-tRNA_synth_C_sf"/>
</dbReference>
<dbReference type="GO" id="GO:0005524">
    <property type="term" value="F:ATP binding"/>
    <property type="evidence" value="ECO:0007669"/>
    <property type="project" value="UniProtKB-UniRule"/>
</dbReference>
<dbReference type="EMBL" id="FN555004">
    <property type="protein sequence ID" value="CBG39456.1"/>
    <property type="molecule type" value="Genomic_DNA"/>
</dbReference>
<feature type="short sequence motif" description="'KMSKS' region" evidence="9">
    <location>
        <begin position="526"/>
        <end position="530"/>
    </location>
</feature>
<dbReference type="SUPFAM" id="SSF47323">
    <property type="entry name" value="Anticodon-binding domain of a subclass of class I aminoacyl-tRNA synthetases"/>
    <property type="match status" value="1"/>
</dbReference>
<comment type="subunit">
    <text evidence="9">Monomer.</text>
</comment>
<comment type="subcellular location">
    <subcellularLocation>
        <location evidence="9">Cytoplasm</location>
    </subcellularLocation>
</comment>
<dbReference type="eggNOG" id="COG0525">
    <property type="taxonomic scope" value="Bacteria"/>
</dbReference>
<keyword evidence="1 9" id="KW-0963">Cytoplasm</keyword>
<dbReference type="PANTHER" id="PTHR11946">
    <property type="entry name" value="VALYL-TRNA SYNTHETASES"/>
    <property type="match status" value="1"/>
</dbReference>
<feature type="coiled-coil region" evidence="9">
    <location>
        <begin position="814"/>
        <end position="876"/>
    </location>
</feature>
<dbReference type="Gene3D" id="3.40.50.620">
    <property type="entry name" value="HUPs"/>
    <property type="match status" value="2"/>
</dbReference>
<dbReference type="InterPro" id="IPR019499">
    <property type="entry name" value="Val-tRNA_synth_tRNA-bd"/>
</dbReference>
<dbReference type="PROSITE" id="PS00178">
    <property type="entry name" value="AA_TRNA_LIGASE_I"/>
    <property type="match status" value="1"/>
</dbReference>
<dbReference type="GO" id="GO:0002161">
    <property type="term" value="F:aminoacyl-tRNA deacylase activity"/>
    <property type="evidence" value="ECO:0007669"/>
    <property type="project" value="InterPro"/>
</dbReference>
<dbReference type="InterPro" id="IPR002303">
    <property type="entry name" value="Valyl-tRNA_ligase"/>
</dbReference>
<dbReference type="SUPFAM" id="SSF52374">
    <property type="entry name" value="Nucleotidylyl transferase"/>
    <property type="match status" value="1"/>
</dbReference>
<dbReference type="NCBIfam" id="TIGR00422">
    <property type="entry name" value="valS"/>
    <property type="match status" value="1"/>
</dbReference>
<feature type="domain" description="Valyl-tRNA synthetase tRNA-binding arm" evidence="12">
    <location>
        <begin position="809"/>
        <end position="872"/>
    </location>
</feature>
<evidence type="ECO:0000256" key="9">
    <source>
        <dbReference type="HAMAP-Rule" id="MF_02004"/>
    </source>
</evidence>
<dbReference type="HOGENOM" id="CLU_001493_0_2_7"/>
<evidence type="ECO:0000256" key="7">
    <source>
        <dbReference type="ARBA" id="ARBA00023146"/>
    </source>
</evidence>
<evidence type="ECO:0000256" key="5">
    <source>
        <dbReference type="ARBA" id="ARBA00022917"/>
    </source>
</evidence>
<dbReference type="Gene3D" id="1.10.730.10">
    <property type="entry name" value="Isoleucyl-tRNA Synthetase, Domain 1"/>
    <property type="match status" value="1"/>
</dbReference>
<dbReference type="HAMAP" id="MF_02004">
    <property type="entry name" value="Val_tRNA_synth_type1"/>
    <property type="match status" value="1"/>
</dbReference>
<comment type="catalytic activity">
    <reaction evidence="8 9">
        <text>tRNA(Val) + L-valine + ATP = L-valyl-tRNA(Val) + AMP + diphosphate</text>
        <dbReference type="Rhea" id="RHEA:10704"/>
        <dbReference type="Rhea" id="RHEA-COMP:9672"/>
        <dbReference type="Rhea" id="RHEA-COMP:9708"/>
        <dbReference type="ChEBI" id="CHEBI:30616"/>
        <dbReference type="ChEBI" id="CHEBI:33019"/>
        <dbReference type="ChEBI" id="CHEBI:57762"/>
        <dbReference type="ChEBI" id="CHEBI:78442"/>
        <dbReference type="ChEBI" id="CHEBI:78537"/>
        <dbReference type="ChEBI" id="CHEBI:456215"/>
        <dbReference type="EC" id="6.1.1.9"/>
    </reaction>
</comment>
<comment type="domain">
    <text evidence="9">The C-terminal coiled-coil domain is crucial for aminoacylation activity.</text>
</comment>
<dbReference type="PANTHER" id="PTHR11946:SF93">
    <property type="entry name" value="VALINE--TRNA LIGASE, CHLOROPLASTIC_MITOCHONDRIAL 2"/>
    <property type="match status" value="1"/>
</dbReference>
<evidence type="ECO:0000313" key="14">
    <source>
        <dbReference type="Proteomes" id="UP000001522"/>
    </source>
</evidence>
<dbReference type="Pfam" id="PF08264">
    <property type="entry name" value="Anticodon_1"/>
    <property type="match status" value="1"/>
</dbReference>
<dbReference type="RefSeq" id="WP_013022551.1">
    <property type="nucleotide sequence ID" value="NC_013949.1"/>
</dbReference>
<evidence type="ECO:0000256" key="1">
    <source>
        <dbReference type="ARBA" id="ARBA00022490"/>
    </source>
</evidence>
<accession>D3UG35</accession>
<comment type="domain">
    <text evidence="9">ValRS has two distinct active sites: one for aminoacylation and one for editing. The misactivated threonine is translocated from the active site to the editing site.</text>
</comment>
<dbReference type="Pfam" id="PF00133">
    <property type="entry name" value="tRNA-synt_1"/>
    <property type="match status" value="1"/>
</dbReference>
<gene>
    <name evidence="9 13" type="primary">valS</name>
    <name evidence="13" type="ordered locus">HMU01940</name>
</gene>
<dbReference type="CDD" id="cd00817">
    <property type="entry name" value="ValRS_core"/>
    <property type="match status" value="1"/>
</dbReference>
<evidence type="ECO:0000259" key="11">
    <source>
        <dbReference type="Pfam" id="PF08264"/>
    </source>
</evidence>
<evidence type="ECO:0000256" key="6">
    <source>
        <dbReference type="ARBA" id="ARBA00023054"/>
    </source>
</evidence>
<dbReference type="InterPro" id="IPR002300">
    <property type="entry name" value="aa-tRNA-synth_Ia"/>
</dbReference>
<dbReference type="STRING" id="679897.HMU01940"/>
<keyword evidence="2 9" id="KW-0436">Ligase</keyword>
<dbReference type="InterPro" id="IPR013155">
    <property type="entry name" value="M/V/L/I-tRNA-synth_anticd-bd"/>
</dbReference>
<dbReference type="InterPro" id="IPR010978">
    <property type="entry name" value="tRNA-bd_arm"/>
</dbReference>
<dbReference type="InterPro" id="IPR009008">
    <property type="entry name" value="Val/Leu/Ile-tRNA-synth_edit"/>
</dbReference>
<feature type="short sequence motif" description="'HIGH' region" evidence="9">
    <location>
        <begin position="40"/>
        <end position="50"/>
    </location>
</feature>
<dbReference type="CDD" id="cd07962">
    <property type="entry name" value="Anticodon_Ia_Val"/>
    <property type="match status" value="1"/>
</dbReference>
<proteinExistence type="inferred from homology"/>
<keyword evidence="6 9" id="KW-0175">Coiled coil</keyword>
<dbReference type="InterPro" id="IPR033705">
    <property type="entry name" value="Anticodon_Ia_Val"/>
</dbReference>
<dbReference type="KEGG" id="hms:HMU01940"/>
<evidence type="ECO:0000313" key="13">
    <source>
        <dbReference type="EMBL" id="CBG39456.1"/>
    </source>
</evidence>
<dbReference type="FunFam" id="3.40.50.620:FF:000382">
    <property type="entry name" value="Valine--tRNA ligase"/>
    <property type="match status" value="1"/>
</dbReference>
<dbReference type="GO" id="GO:0006438">
    <property type="term" value="P:valyl-tRNA aminoacylation"/>
    <property type="evidence" value="ECO:0007669"/>
    <property type="project" value="UniProtKB-UniRule"/>
</dbReference>
<dbReference type="EC" id="6.1.1.9" evidence="9"/>
<dbReference type="InterPro" id="IPR009080">
    <property type="entry name" value="tRNAsynth_Ia_anticodon-bd"/>
</dbReference>
<dbReference type="InterPro" id="IPR001412">
    <property type="entry name" value="aa-tRNA-synth_I_CS"/>
</dbReference>
<feature type="domain" description="Aminoacyl-tRNA synthetase class Ia" evidence="10">
    <location>
        <begin position="13"/>
        <end position="566"/>
    </location>
</feature>
<evidence type="ECO:0000256" key="3">
    <source>
        <dbReference type="ARBA" id="ARBA00022741"/>
    </source>
</evidence>
<dbReference type="GO" id="GO:0005829">
    <property type="term" value="C:cytosol"/>
    <property type="evidence" value="ECO:0007669"/>
    <property type="project" value="TreeGrafter"/>
</dbReference>
<evidence type="ECO:0000259" key="12">
    <source>
        <dbReference type="Pfam" id="PF10458"/>
    </source>
</evidence>
<feature type="domain" description="Methionyl/Valyl/Leucyl/Isoleucyl-tRNA synthetase anticodon-binding" evidence="11">
    <location>
        <begin position="618"/>
        <end position="748"/>
    </location>
</feature>
<evidence type="ECO:0000256" key="4">
    <source>
        <dbReference type="ARBA" id="ARBA00022840"/>
    </source>
</evidence>
<comment type="similarity">
    <text evidence="9">Belongs to the class-I aminoacyl-tRNA synthetase family. ValS type 1 subfamily.</text>
</comment>
<evidence type="ECO:0000256" key="8">
    <source>
        <dbReference type="ARBA" id="ARBA00047552"/>
    </source>
</evidence>
<name>D3UG35_HELM1</name>
<dbReference type="SUPFAM" id="SSF46589">
    <property type="entry name" value="tRNA-binding arm"/>
    <property type="match status" value="1"/>
</dbReference>
<evidence type="ECO:0000256" key="2">
    <source>
        <dbReference type="ARBA" id="ARBA00022598"/>
    </source>
</evidence>
<organism evidence="13 14">
    <name type="scientific">Helicobacter mustelae (strain ATCC 43772 / CCUG 25715 / CIP 103759 / LMG 18044 / NCTC 12198 / R85-136P)</name>
    <name type="common">Campylobacter mustelae</name>
    <dbReference type="NCBI Taxonomy" id="679897"/>
    <lineage>
        <taxon>Bacteria</taxon>
        <taxon>Pseudomonadati</taxon>
        <taxon>Campylobacterota</taxon>
        <taxon>Epsilonproteobacteria</taxon>
        <taxon>Campylobacterales</taxon>
        <taxon>Helicobacteraceae</taxon>
        <taxon>Helicobacter</taxon>
    </lineage>
</organism>
<keyword evidence="5 9" id="KW-0648">Protein biosynthesis</keyword>
<keyword evidence="4 9" id="KW-0067">ATP-binding</keyword>
<feature type="binding site" evidence="9">
    <location>
        <position position="529"/>
    </location>
    <ligand>
        <name>ATP</name>
        <dbReference type="ChEBI" id="CHEBI:30616"/>
    </ligand>
</feature>
<dbReference type="Proteomes" id="UP000001522">
    <property type="component" value="Chromosome"/>
</dbReference>
<reference evidence="13 14" key="1">
    <citation type="journal article" date="2010" name="BMC Genomics">
        <title>Comparative genomics and proteomics of Helicobacter mustelae, an ulcerogenic and carcinogenic gastric pathogen.</title>
        <authorList>
            <person name="O'Toole P.W."/>
            <person name="Snelling W.J."/>
            <person name="Canchaya C."/>
            <person name="Forde B.M."/>
            <person name="Hardie K.R."/>
            <person name="Josenhans C."/>
            <person name="Graham R.L.J."/>
            <person name="McMullan G."/>
            <person name="Parkhill J."/>
            <person name="Belda E."/>
            <person name="Bentley S.D."/>
        </authorList>
    </citation>
    <scope>NUCLEOTIDE SEQUENCE [LARGE SCALE GENOMIC DNA]</scope>
    <source>
        <strain evidence="14">ATCC 43772 / LMG 18044 / NCTC 12198 / 12198</strain>
    </source>
</reference>
<keyword evidence="7 9" id="KW-0030">Aminoacyl-tRNA synthetase</keyword>
<dbReference type="FunFam" id="3.90.740.10:FF:000005">
    <property type="entry name" value="Valine--tRNA ligase, mitochondrial"/>
    <property type="match status" value="1"/>
</dbReference>
<dbReference type="Gene3D" id="1.10.287.380">
    <property type="entry name" value="Valyl-tRNA synthetase, C-terminal domain"/>
    <property type="match status" value="1"/>
</dbReference>
<dbReference type="AlphaFoldDB" id="D3UG35"/>
<comment type="function">
    <text evidence="9">Catalyzes the attachment of valine to tRNA(Val). As ValRS can inadvertently accommodate and process structurally similar amino acids such as threonine, to avoid such errors, it has a 'posttransfer' editing activity that hydrolyzes mischarged Thr-tRNA(Val) in a tRNA-dependent manner.</text>
</comment>
<sequence>MQLSDRDIYLTCKDRGYFELDGNQKIQQKDKNFCIMMPPPNVTGVLHIGHALTFTLQDIITRYKRMQGYRTLYQPGLDHAGIATQNIVEKQLLSQGIVKEDLGREEFIKKVWEWKEESGGKIIEQMYSLGITPAWSRARFTMDKGLANAVREAFVTWYEKGLIIQGDYMVNWCTHDGALSDIEVEYEENQGKLYYLRYPIKDSTDSLIVATTRPETFFGDTAVMVNPKDSRYTHLIGKKIILPLVGREIPIIADECVDSEFGSGCVKVTPAHDVNDYEVGKRHQLESIVVFDAKGFLNTQAGKFMGKERLEAREDIVQALQREGFIDHIEDYVNQIGKCYRCGNVVEPYISKQWFVKKEIAQTSMQKVQEDLMHFYPKEWKNNYNAWMRELRDWCISRQLWWGHRIPVWYCEDCAGVFASREEMPKACKHCQSTKIFQDPDVLDTWFSSGLWAFSTLGWGNRGAEKEKYQERDLQDFYPNSLLITGFDILFFWVARMVLSGESLLEELPFRDVYLHALVRDEFGNKMSKSKGNVIDPLSMIEAYGADNLRFSLALLCAQGRDIKLSLKKLKDTQAFLIKLENAVKFLELYAKQQEPNFTHFQDRENLGDYHTNLGCYLKSQFNATSKKVQEELENYRFNDAAMSLYSFLWMEFCDWGIELAKVEKSAVFELGSIFKDAMKLLHPFMPFVTEKIWHRLNHSDLRDCDSIMISRYPSDFEEDAEMLREFAVIKDCIISARRVKTLLDLGDRNIEKIFLVVHQPVADSERLKQFVSKCAKAQTVEILDAKIPNAVADIGDYCQSLICLEGIDLSAIKKRLYSQQEKLNKEVMKLEGLLDNTNFIKNAPKEVLENHQEGLRLAREKLQKTQEELQKFSQNP</sequence>
<keyword evidence="14" id="KW-1185">Reference proteome</keyword>
<evidence type="ECO:0000259" key="10">
    <source>
        <dbReference type="Pfam" id="PF00133"/>
    </source>
</evidence>
<dbReference type="GO" id="GO:0004832">
    <property type="term" value="F:valine-tRNA ligase activity"/>
    <property type="evidence" value="ECO:0007669"/>
    <property type="project" value="UniProtKB-UniRule"/>
</dbReference>
<keyword evidence="3 9" id="KW-0547">Nucleotide-binding</keyword>
<dbReference type="InterPro" id="IPR014729">
    <property type="entry name" value="Rossmann-like_a/b/a_fold"/>
</dbReference>
<dbReference type="SUPFAM" id="SSF50677">
    <property type="entry name" value="ValRS/IleRS/LeuRS editing domain"/>
    <property type="match status" value="1"/>
</dbReference>
<protein>
    <recommendedName>
        <fullName evidence="9">Valine--tRNA ligase</fullName>
        <ecNumber evidence="9">6.1.1.9</ecNumber>
    </recommendedName>
    <alternativeName>
        <fullName evidence="9">Valyl-tRNA synthetase</fullName>
        <shortName evidence="9">ValRS</shortName>
    </alternativeName>
</protein>
<dbReference type="Gene3D" id="2.170.220.10">
    <property type="match status" value="1"/>
</dbReference>
<dbReference type="Gene3D" id="3.90.740.10">
    <property type="entry name" value="Valyl/Leucyl/Isoleucyl-tRNA synthetase, editing domain"/>
    <property type="match status" value="1"/>
</dbReference>